<dbReference type="STRING" id="42253.NITMOv2_1537"/>
<proteinExistence type="inferred from homology"/>
<dbReference type="PANTHER" id="PTHR11803">
    <property type="entry name" value="2-IMINOBUTANOATE/2-IMINOPROPANOATE DEAMINASE RIDA"/>
    <property type="match status" value="1"/>
</dbReference>
<accession>A0A0K2GBK4</accession>
<comment type="similarity">
    <text evidence="1">Belongs to the RutC family.</text>
</comment>
<dbReference type="GO" id="GO:0005829">
    <property type="term" value="C:cytosol"/>
    <property type="evidence" value="ECO:0007669"/>
    <property type="project" value="TreeGrafter"/>
</dbReference>
<dbReference type="OrthoDB" id="9815126at2"/>
<gene>
    <name evidence="2" type="ORF">NITMOv2_1537</name>
</gene>
<reference evidence="2 3" key="1">
    <citation type="journal article" date="2015" name="Proc. Natl. Acad. Sci. U.S.A.">
        <title>Expanded metabolic versatility of ubiquitous nitrite-oxidizing bacteria from the genus Nitrospira.</title>
        <authorList>
            <person name="Koch H."/>
            <person name="Lucker S."/>
            <person name="Albertsen M."/>
            <person name="Kitzinger K."/>
            <person name="Herbold C."/>
            <person name="Spieck E."/>
            <person name="Nielsen P.H."/>
            <person name="Wagner M."/>
            <person name="Daims H."/>
        </authorList>
    </citation>
    <scope>NUCLEOTIDE SEQUENCE [LARGE SCALE GENOMIC DNA]</scope>
    <source>
        <strain evidence="2 3">NSP M-1</strain>
    </source>
</reference>
<dbReference type="KEGG" id="nmv:NITMOv2_1537"/>
<dbReference type="Proteomes" id="UP000069205">
    <property type="component" value="Chromosome"/>
</dbReference>
<evidence type="ECO:0000313" key="2">
    <source>
        <dbReference type="EMBL" id="ALA57962.1"/>
    </source>
</evidence>
<dbReference type="EMBL" id="CP011801">
    <property type="protein sequence ID" value="ALA57962.1"/>
    <property type="molecule type" value="Genomic_DNA"/>
</dbReference>
<dbReference type="RefSeq" id="WP_053379193.1">
    <property type="nucleotide sequence ID" value="NZ_CP011801.1"/>
</dbReference>
<dbReference type="GO" id="GO:0019239">
    <property type="term" value="F:deaminase activity"/>
    <property type="evidence" value="ECO:0007669"/>
    <property type="project" value="TreeGrafter"/>
</dbReference>
<dbReference type="Pfam" id="PF01042">
    <property type="entry name" value="Ribonuc_L-PSP"/>
    <property type="match status" value="1"/>
</dbReference>
<dbReference type="SUPFAM" id="SSF55298">
    <property type="entry name" value="YjgF-like"/>
    <property type="match status" value="1"/>
</dbReference>
<dbReference type="AlphaFoldDB" id="A0A0K2GBK4"/>
<dbReference type="PANTHER" id="PTHR11803:SF58">
    <property type="entry name" value="PROTEIN HMF1-RELATED"/>
    <property type="match status" value="1"/>
</dbReference>
<dbReference type="PATRIC" id="fig|42253.5.peg.1512"/>
<evidence type="ECO:0000313" key="3">
    <source>
        <dbReference type="Proteomes" id="UP000069205"/>
    </source>
</evidence>
<sequence length="131" mass="14592">MTISKKTMSLGMPWEKEYGYAQAVQVRDTIYISGQVSHDDKGTIVGLGNMELQMRQAYANVQKVLAEYHATMDNVVDEILFVTDMDAGFAAAVKCRQEVFSGTPVVANTVVQIQRLAFPELMVEIRCIARV</sequence>
<organism evidence="2 3">
    <name type="scientific">Nitrospira moscoviensis</name>
    <dbReference type="NCBI Taxonomy" id="42253"/>
    <lineage>
        <taxon>Bacteria</taxon>
        <taxon>Pseudomonadati</taxon>
        <taxon>Nitrospirota</taxon>
        <taxon>Nitrospiria</taxon>
        <taxon>Nitrospirales</taxon>
        <taxon>Nitrospiraceae</taxon>
        <taxon>Nitrospira</taxon>
    </lineage>
</organism>
<evidence type="ECO:0000256" key="1">
    <source>
        <dbReference type="ARBA" id="ARBA00010552"/>
    </source>
</evidence>
<dbReference type="Gene3D" id="3.30.1330.40">
    <property type="entry name" value="RutC-like"/>
    <property type="match status" value="1"/>
</dbReference>
<protein>
    <submittedName>
        <fullName evidence="2">Putative endoribonuclease L-PSP</fullName>
    </submittedName>
</protein>
<name>A0A0K2GBK4_NITMO</name>
<keyword evidence="3" id="KW-1185">Reference proteome</keyword>
<dbReference type="CDD" id="cd00448">
    <property type="entry name" value="YjgF_YER057c_UK114_family"/>
    <property type="match status" value="1"/>
</dbReference>
<dbReference type="InterPro" id="IPR006175">
    <property type="entry name" value="YjgF/YER057c/UK114"/>
</dbReference>
<dbReference type="InterPro" id="IPR035959">
    <property type="entry name" value="RutC-like_sf"/>
</dbReference>